<evidence type="ECO:0000313" key="9">
    <source>
        <dbReference type="EMBL" id="KAJ7702619.1"/>
    </source>
</evidence>
<reference evidence="9" key="1">
    <citation type="submission" date="2023-03" db="EMBL/GenBank/DDBJ databases">
        <title>Massive genome expansion in bonnet fungi (Mycena s.s.) driven by repeated elements and novel gene families across ecological guilds.</title>
        <authorList>
            <consortium name="Lawrence Berkeley National Laboratory"/>
            <person name="Harder C.B."/>
            <person name="Miyauchi S."/>
            <person name="Viragh M."/>
            <person name="Kuo A."/>
            <person name="Thoen E."/>
            <person name="Andreopoulos B."/>
            <person name="Lu D."/>
            <person name="Skrede I."/>
            <person name="Drula E."/>
            <person name="Henrissat B."/>
            <person name="Morin E."/>
            <person name="Kohler A."/>
            <person name="Barry K."/>
            <person name="LaButti K."/>
            <person name="Morin E."/>
            <person name="Salamov A."/>
            <person name="Lipzen A."/>
            <person name="Mereny Z."/>
            <person name="Hegedus B."/>
            <person name="Baldrian P."/>
            <person name="Stursova M."/>
            <person name="Weitz H."/>
            <person name="Taylor A."/>
            <person name="Grigoriev I.V."/>
            <person name="Nagy L.G."/>
            <person name="Martin F."/>
            <person name="Kauserud H."/>
        </authorList>
    </citation>
    <scope>NUCLEOTIDE SEQUENCE</scope>
    <source>
        <strain evidence="9">CBHHK182m</strain>
    </source>
</reference>
<dbReference type="Pfam" id="PF00141">
    <property type="entry name" value="peroxidase"/>
    <property type="match status" value="1"/>
</dbReference>
<keyword evidence="10" id="KW-1185">Reference proteome</keyword>
<evidence type="ECO:0000313" key="10">
    <source>
        <dbReference type="Proteomes" id="UP001215598"/>
    </source>
</evidence>
<dbReference type="EMBL" id="JARKIB010000512">
    <property type="protein sequence ID" value="KAJ7702619.1"/>
    <property type="molecule type" value="Genomic_DNA"/>
</dbReference>
<dbReference type="PROSITE" id="PS50873">
    <property type="entry name" value="PEROXIDASE_4"/>
    <property type="match status" value="1"/>
</dbReference>
<dbReference type="PANTHER" id="PTHR31356:SF53">
    <property type="entry name" value="HEME PEROXIDASE"/>
    <property type="match status" value="1"/>
</dbReference>
<keyword evidence="5" id="KW-0408">Iron</keyword>
<dbReference type="AlphaFoldDB" id="A0AAD7DZN1"/>
<dbReference type="PANTHER" id="PTHR31356">
    <property type="entry name" value="THYLAKOID LUMENAL 29 KDA PROTEIN, CHLOROPLASTIC-RELATED"/>
    <property type="match status" value="1"/>
</dbReference>
<dbReference type="PRINTS" id="PR00458">
    <property type="entry name" value="PEROXIDASE"/>
</dbReference>
<keyword evidence="2" id="KW-0349">Heme</keyword>
<organism evidence="9 10">
    <name type="scientific">Mycena metata</name>
    <dbReference type="NCBI Taxonomy" id="1033252"/>
    <lineage>
        <taxon>Eukaryota</taxon>
        <taxon>Fungi</taxon>
        <taxon>Dikarya</taxon>
        <taxon>Basidiomycota</taxon>
        <taxon>Agaricomycotina</taxon>
        <taxon>Agaricomycetes</taxon>
        <taxon>Agaricomycetidae</taxon>
        <taxon>Agaricales</taxon>
        <taxon>Marasmiineae</taxon>
        <taxon>Mycenaceae</taxon>
        <taxon>Mycena</taxon>
    </lineage>
</organism>
<dbReference type="GO" id="GO:0042744">
    <property type="term" value="P:hydrogen peroxide catabolic process"/>
    <property type="evidence" value="ECO:0007669"/>
    <property type="project" value="TreeGrafter"/>
</dbReference>
<dbReference type="Proteomes" id="UP001215598">
    <property type="component" value="Unassembled WGS sequence"/>
</dbReference>
<evidence type="ECO:0000256" key="5">
    <source>
        <dbReference type="ARBA" id="ARBA00023004"/>
    </source>
</evidence>
<name>A0AAD7DZN1_9AGAR</name>
<dbReference type="GO" id="GO:0034599">
    <property type="term" value="P:cellular response to oxidative stress"/>
    <property type="evidence" value="ECO:0007669"/>
    <property type="project" value="InterPro"/>
</dbReference>
<protein>
    <recommendedName>
        <fullName evidence="7">Peroxidase</fullName>
        <ecNumber evidence="7">1.11.1.-</ecNumber>
    </recommendedName>
</protein>
<evidence type="ECO:0000256" key="7">
    <source>
        <dbReference type="RuleBase" id="RU363051"/>
    </source>
</evidence>
<evidence type="ECO:0000256" key="1">
    <source>
        <dbReference type="ARBA" id="ARBA00022559"/>
    </source>
</evidence>
<dbReference type="InterPro" id="IPR002016">
    <property type="entry name" value="Haem_peroxidase"/>
</dbReference>
<keyword evidence="1 7" id="KW-0575">Peroxidase</keyword>
<dbReference type="GO" id="GO:0004601">
    <property type="term" value="F:peroxidase activity"/>
    <property type="evidence" value="ECO:0007669"/>
    <property type="project" value="UniProtKB-KW"/>
</dbReference>
<feature type="chain" id="PRO_5041782224" description="Peroxidase" evidence="7">
    <location>
        <begin position="21"/>
        <end position="571"/>
    </location>
</feature>
<evidence type="ECO:0000256" key="4">
    <source>
        <dbReference type="ARBA" id="ARBA00023002"/>
    </source>
</evidence>
<accession>A0AAD7DZN1</accession>
<dbReference type="GO" id="GO:0020037">
    <property type="term" value="F:heme binding"/>
    <property type="evidence" value="ECO:0007669"/>
    <property type="project" value="UniProtKB-UniRule"/>
</dbReference>
<evidence type="ECO:0000256" key="2">
    <source>
        <dbReference type="ARBA" id="ARBA00022617"/>
    </source>
</evidence>
<keyword evidence="4 7" id="KW-0560">Oxidoreductase</keyword>
<proteinExistence type="inferred from homology"/>
<feature type="signal peptide" evidence="7">
    <location>
        <begin position="1"/>
        <end position="20"/>
    </location>
</feature>
<evidence type="ECO:0000256" key="6">
    <source>
        <dbReference type="RuleBase" id="RU004241"/>
    </source>
</evidence>
<dbReference type="SUPFAM" id="SSF48113">
    <property type="entry name" value="Heme-dependent peroxidases"/>
    <property type="match status" value="1"/>
</dbReference>
<evidence type="ECO:0000256" key="3">
    <source>
        <dbReference type="ARBA" id="ARBA00022723"/>
    </source>
</evidence>
<dbReference type="GO" id="GO:0000302">
    <property type="term" value="P:response to reactive oxygen species"/>
    <property type="evidence" value="ECO:0007669"/>
    <property type="project" value="TreeGrafter"/>
</dbReference>
<comment type="caution">
    <text evidence="9">The sequence shown here is derived from an EMBL/GenBank/DDBJ whole genome shotgun (WGS) entry which is preliminary data.</text>
</comment>
<dbReference type="Gene3D" id="1.10.520.10">
    <property type="match status" value="1"/>
</dbReference>
<keyword evidence="7" id="KW-0732">Signal</keyword>
<dbReference type="EC" id="1.11.1.-" evidence="7"/>
<keyword evidence="3" id="KW-0479">Metal-binding</keyword>
<dbReference type="InterPro" id="IPR010255">
    <property type="entry name" value="Haem_peroxidase_sf"/>
</dbReference>
<evidence type="ECO:0000259" key="8">
    <source>
        <dbReference type="PROSITE" id="PS50873"/>
    </source>
</evidence>
<feature type="domain" description="Plant heme peroxidase family profile" evidence="8">
    <location>
        <begin position="127"/>
        <end position="230"/>
    </location>
</feature>
<dbReference type="InterPro" id="IPR044831">
    <property type="entry name" value="Ccp1-like"/>
</dbReference>
<dbReference type="GO" id="GO:0046872">
    <property type="term" value="F:metal ion binding"/>
    <property type="evidence" value="ECO:0007669"/>
    <property type="project" value="UniProtKB-UniRule"/>
</dbReference>
<gene>
    <name evidence="9" type="ORF">B0H16DRAFT_1483115</name>
</gene>
<dbReference type="Gene3D" id="1.10.420.10">
    <property type="entry name" value="Peroxidase, domain 2"/>
    <property type="match status" value="1"/>
</dbReference>
<sequence>MRGIKSIFFSTFSLYAGVSGYVWPSPYNFLEDAYTVSSGFADGGIVAGVNPYSISPFAGLSPGRQAASEWLRGCEFFSPRAYHDMATYSIDTGLGSIGFETDRAQNVGPAMNSSLQFFHSFQSKNSSMADVIALSVILAIKNCGGPSIPFRAGRIDAENGGPETVPEPQQDIATHTQLFAQQGFNVSEMITLVACGHTIGGIHQADFPGSVENATTPTNPSGVVHFDDTFDSFDNHIATQWIDGTSVDLLAVGFNETTNLDARIFQADGNQTCGALLERMLNTVPKAVQLTDVIEPLAVKPYQLVLTLASNGSLVLTGYIRIFGTSAEAASATAADMPVTQVMHQQTLIQALWVLLPKKSGFADDGSLLARVAPRTTVSPSLSWLDRNGEASAASSVSASAVSEASNNLWGNIRFFQVNAIINGQTGISSFVVDWAFKTQDSLTHSDNGGSGFPLRMCCADAGGVLNKNTTTYAVVFQVDGMSGYSATHTAAYVDYNSNVNQVGSAALKRITTRIPLVHTGNSSSLLYNTYSATFASPATTNQARVTFDVVAVIAGETYASLNNPEILAAC</sequence>
<comment type="similarity">
    <text evidence="6">Belongs to the peroxidase family.</text>
</comment>